<evidence type="ECO:0000256" key="9">
    <source>
        <dbReference type="HAMAP-Rule" id="MF_00812"/>
    </source>
</evidence>
<evidence type="ECO:0000256" key="1">
    <source>
        <dbReference type="ARBA" id="ARBA00000903"/>
    </source>
</evidence>
<evidence type="ECO:0000256" key="5">
    <source>
        <dbReference type="ARBA" id="ARBA00022490"/>
    </source>
</evidence>
<dbReference type="FunFam" id="3.40.50.150:FF:000101">
    <property type="entry name" value="Thiopurine S-methyltransferase"/>
    <property type="match status" value="1"/>
</dbReference>
<evidence type="ECO:0000313" key="10">
    <source>
        <dbReference type="EMBL" id="ASU22039.1"/>
    </source>
</evidence>
<dbReference type="RefSeq" id="WP_094499942.1">
    <property type="nucleotide sequence ID" value="NZ_CAWNHI010000001.1"/>
</dbReference>
<protein>
    <recommendedName>
        <fullName evidence="4 9">Thiopurine S-methyltransferase</fullName>
        <ecNumber evidence="4 9">2.1.1.67</ecNumber>
    </recommendedName>
    <alternativeName>
        <fullName evidence="9">Thiopurine methyltransferase</fullName>
    </alternativeName>
</protein>
<dbReference type="GO" id="GO:0032259">
    <property type="term" value="P:methylation"/>
    <property type="evidence" value="ECO:0007669"/>
    <property type="project" value="UniProtKB-KW"/>
</dbReference>
<dbReference type="PROSITE" id="PS51585">
    <property type="entry name" value="SAM_MT_TPMT"/>
    <property type="match status" value="1"/>
</dbReference>
<dbReference type="NCBIfam" id="NF009732">
    <property type="entry name" value="PRK13255.1"/>
    <property type="match status" value="1"/>
</dbReference>
<dbReference type="Gene3D" id="3.40.50.150">
    <property type="entry name" value="Vaccinia Virus protein VP39"/>
    <property type="match status" value="1"/>
</dbReference>
<dbReference type="InterPro" id="IPR029063">
    <property type="entry name" value="SAM-dependent_MTases_sf"/>
</dbReference>
<keyword evidence="6 9" id="KW-0489">Methyltransferase</keyword>
<feature type="binding site" evidence="9">
    <location>
        <position position="67"/>
    </location>
    <ligand>
        <name>S-adenosyl-L-methionine</name>
        <dbReference type="ChEBI" id="CHEBI:59789"/>
    </ligand>
</feature>
<dbReference type="InterPro" id="IPR022474">
    <property type="entry name" value="Thiopur_S-MeTfrase_Se/Te_detox"/>
</dbReference>
<name>A0A223MWU3_9VIBR</name>
<dbReference type="SUPFAM" id="SSF53335">
    <property type="entry name" value="S-adenosyl-L-methionine-dependent methyltransferases"/>
    <property type="match status" value="1"/>
</dbReference>
<comment type="catalytic activity">
    <reaction evidence="1 9">
        <text>S-adenosyl-L-methionine + a thiopurine = S-adenosyl-L-homocysteine + a thiopurine S-methylether.</text>
        <dbReference type="EC" id="2.1.1.67"/>
    </reaction>
</comment>
<reference evidence="10 11" key="1">
    <citation type="submission" date="2017-08" db="EMBL/GenBank/DDBJ databases">
        <title>The Vibrio qinghaiensis sp.-Q67 is a luminous bacteria isolated firstly from Qinghai lake, Qinghai province, China, which has been proved to be very sensitive to detect environmental and food pollutants. Therefore, complete genome analysis of V. qinghaiensis sp.-Q67 highlights the potential application of this strain on detection of hazards in the contaminated environments.</title>
        <authorList>
            <person name="Gong L."/>
        </authorList>
    </citation>
    <scope>NUCLEOTIDE SEQUENCE [LARGE SCALE GENOMIC DNA]</scope>
    <source>
        <strain evidence="10 11">Q67</strain>
    </source>
</reference>
<feature type="binding site" evidence="9">
    <location>
        <position position="11"/>
    </location>
    <ligand>
        <name>S-adenosyl-L-methionine</name>
        <dbReference type="ChEBI" id="CHEBI:59789"/>
    </ligand>
</feature>
<dbReference type="HAMAP" id="MF_00812">
    <property type="entry name" value="Thiopur_methtran"/>
    <property type="match status" value="1"/>
</dbReference>
<keyword evidence="11" id="KW-1185">Reference proteome</keyword>
<comment type="similarity">
    <text evidence="3 9">Belongs to the class I-like SAM-binding methyltransferase superfamily. TPMT family.</text>
</comment>
<feature type="binding site" evidence="9">
    <location>
        <position position="46"/>
    </location>
    <ligand>
        <name>S-adenosyl-L-methionine</name>
        <dbReference type="ChEBI" id="CHEBI:59789"/>
    </ligand>
</feature>
<dbReference type="InterPro" id="IPR008854">
    <property type="entry name" value="TPMT"/>
</dbReference>
<evidence type="ECO:0000256" key="6">
    <source>
        <dbReference type="ARBA" id="ARBA00022603"/>
    </source>
</evidence>
<dbReference type="KEGG" id="vqi:CCZ37_05310"/>
<organism evidence="10 11">
    <name type="scientific">Vibrio qinghaiensis</name>
    <dbReference type="NCBI Taxonomy" id="2025808"/>
    <lineage>
        <taxon>Bacteria</taxon>
        <taxon>Pseudomonadati</taxon>
        <taxon>Pseudomonadota</taxon>
        <taxon>Gammaproteobacteria</taxon>
        <taxon>Vibrionales</taxon>
        <taxon>Vibrionaceae</taxon>
        <taxon>Vibrio</taxon>
    </lineage>
</organism>
<dbReference type="PANTHER" id="PTHR10259">
    <property type="entry name" value="THIOPURINE S-METHYLTRANSFERASE"/>
    <property type="match status" value="1"/>
</dbReference>
<evidence type="ECO:0000313" key="11">
    <source>
        <dbReference type="Proteomes" id="UP000215148"/>
    </source>
</evidence>
<dbReference type="AlphaFoldDB" id="A0A223MWU3"/>
<evidence type="ECO:0000256" key="2">
    <source>
        <dbReference type="ARBA" id="ARBA00004496"/>
    </source>
</evidence>
<dbReference type="InterPro" id="IPR025835">
    <property type="entry name" value="Thiopurine_S-MeTrfase"/>
</dbReference>
<dbReference type="GO" id="GO:0010038">
    <property type="term" value="P:response to metal ion"/>
    <property type="evidence" value="ECO:0007669"/>
    <property type="project" value="InterPro"/>
</dbReference>
<sequence length="215" mass="24737">MKDPEFWHQKWASNQIGFHLQDVNPLLIQYWPRLSPQRNESVFVPLCGKSEDLIWLASQHEEVQGVELSEIAVRSFFAEHFYTPTVTRVNGAHELYQFDELMIYTGDVFSAPLKAVELIYDRAALVALPPEMREEYVTHLLSLLKEGGRVLLVTLDYVQGEMAGPPFCVAKNEVESLFTDCKVTCLFRDDADQHHPKISQRGLSRFAEVVWLIEK</sequence>
<dbReference type="PIRSF" id="PIRSF023956">
    <property type="entry name" value="Thiopurine_S-methyltransferase"/>
    <property type="match status" value="1"/>
</dbReference>
<proteinExistence type="inferred from homology"/>
<dbReference type="GO" id="GO:0005737">
    <property type="term" value="C:cytoplasm"/>
    <property type="evidence" value="ECO:0007669"/>
    <property type="project" value="UniProtKB-SubCell"/>
</dbReference>
<dbReference type="Pfam" id="PF05724">
    <property type="entry name" value="TPMT"/>
    <property type="match status" value="1"/>
</dbReference>
<dbReference type="GO" id="GO:0008119">
    <property type="term" value="F:thiopurine S-methyltransferase activity"/>
    <property type="evidence" value="ECO:0007669"/>
    <property type="project" value="UniProtKB-UniRule"/>
</dbReference>
<dbReference type="NCBIfam" id="TIGR03840">
    <property type="entry name" value="TMPT_Se_Te"/>
    <property type="match status" value="1"/>
</dbReference>
<evidence type="ECO:0000256" key="7">
    <source>
        <dbReference type="ARBA" id="ARBA00022679"/>
    </source>
</evidence>
<keyword evidence="7 9" id="KW-0808">Transferase</keyword>
<keyword evidence="5 9" id="KW-0963">Cytoplasm</keyword>
<dbReference type="Proteomes" id="UP000215148">
    <property type="component" value="Chromosome 1"/>
</dbReference>
<gene>
    <name evidence="9" type="primary">tpm</name>
    <name evidence="10" type="ORF">CCZ37_05310</name>
</gene>
<evidence type="ECO:0000256" key="3">
    <source>
        <dbReference type="ARBA" id="ARBA00008145"/>
    </source>
</evidence>
<dbReference type="EMBL" id="CP022741">
    <property type="protein sequence ID" value="ASU22039.1"/>
    <property type="molecule type" value="Genomic_DNA"/>
</dbReference>
<dbReference type="EC" id="2.1.1.67" evidence="4 9"/>
<accession>A0A223MWU3</accession>
<comment type="subcellular location">
    <subcellularLocation>
        <location evidence="2 9">Cytoplasm</location>
    </subcellularLocation>
</comment>
<evidence type="ECO:0000256" key="4">
    <source>
        <dbReference type="ARBA" id="ARBA00011905"/>
    </source>
</evidence>
<keyword evidence="8 9" id="KW-0949">S-adenosyl-L-methionine</keyword>
<evidence type="ECO:0000256" key="8">
    <source>
        <dbReference type="ARBA" id="ARBA00022691"/>
    </source>
</evidence>
<feature type="binding site" evidence="9">
    <location>
        <position position="122"/>
    </location>
    <ligand>
        <name>S-adenosyl-L-methionine</name>
        <dbReference type="ChEBI" id="CHEBI:59789"/>
    </ligand>
</feature>
<dbReference type="PANTHER" id="PTHR10259:SF11">
    <property type="entry name" value="THIOPURINE S-METHYLTRANSFERASE"/>
    <property type="match status" value="1"/>
</dbReference>